<accession>A0A845AMB3</accession>
<evidence type="ECO:0000313" key="4">
    <source>
        <dbReference type="Proteomes" id="UP000439780"/>
    </source>
</evidence>
<keyword evidence="2" id="KW-0732">Signal</keyword>
<feature type="compositionally biased region" description="Low complexity" evidence="1">
    <location>
        <begin position="23"/>
        <end position="44"/>
    </location>
</feature>
<proteinExistence type="predicted"/>
<feature type="chain" id="PRO_5032386914" description="Lipoprotein" evidence="2">
    <location>
        <begin position="21"/>
        <end position="242"/>
    </location>
</feature>
<organism evidence="3 4">
    <name type="scientific">Qipengyuania algicida</name>
    <dbReference type="NCBI Taxonomy" id="1836209"/>
    <lineage>
        <taxon>Bacteria</taxon>
        <taxon>Pseudomonadati</taxon>
        <taxon>Pseudomonadota</taxon>
        <taxon>Alphaproteobacteria</taxon>
        <taxon>Sphingomonadales</taxon>
        <taxon>Erythrobacteraceae</taxon>
        <taxon>Qipengyuania</taxon>
    </lineage>
</organism>
<evidence type="ECO:0000313" key="3">
    <source>
        <dbReference type="EMBL" id="MXP30025.1"/>
    </source>
</evidence>
<dbReference type="OrthoDB" id="7596123at2"/>
<evidence type="ECO:0000256" key="1">
    <source>
        <dbReference type="SAM" id="MobiDB-lite"/>
    </source>
</evidence>
<feature type="signal peptide" evidence="2">
    <location>
        <begin position="1"/>
        <end position="20"/>
    </location>
</feature>
<gene>
    <name evidence="3" type="ORF">GRI58_14540</name>
</gene>
<evidence type="ECO:0000256" key="2">
    <source>
        <dbReference type="SAM" id="SignalP"/>
    </source>
</evidence>
<dbReference type="RefSeq" id="WP_160754319.1">
    <property type="nucleotide sequence ID" value="NZ_WTYA01000014.1"/>
</dbReference>
<evidence type="ECO:0008006" key="5">
    <source>
        <dbReference type="Google" id="ProtNLM"/>
    </source>
</evidence>
<dbReference type="AlphaFoldDB" id="A0A845AMB3"/>
<protein>
    <recommendedName>
        <fullName evidence="5">Lipoprotein</fullName>
    </recommendedName>
</protein>
<sequence length="242" mass="25602">MNFLLKASVAIIATAASLTACSTKQSSNNANASTSQSTAAPNSAMTSSLQPSATNRSSILAAAEPFETLTEQAPTASKTELLNLIAKANQAAQTVSPSLDPQHQADMTNHLKAISGAQTTNNRTEIALASVEAYRTLVESAGDAGKIPQAVSLLDYSGFRYQADLSARPVRWSDSGNAVMFAEQKWASISDRVTDTTLKSEFSKSLEDMKSAQKASDVKAAKAASTKELDLVDKLESFFSKQ</sequence>
<feature type="region of interest" description="Disordered" evidence="1">
    <location>
        <begin position="23"/>
        <end position="52"/>
    </location>
</feature>
<keyword evidence="4" id="KW-1185">Reference proteome</keyword>
<dbReference type="EMBL" id="WTYA01000014">
    <property type="protein sequence ID" value="MXP30025.1"/>
    <property type="molecule type" value="Genomic_DNA"/>
</dbReference>
<dbReference type="Proteomes" id="UP000439780">
    <property type="component" value="Unassembled WGS sequence"/>
</dbReference>
<comment type="caution">
    <text evidence="3">The sequence shown here is derived from an EMBL/GenBank/DDBJ whole genome shotgun (WGS) entry which is preliminary data.</text>
</comment>
<reference evidence="3 4" key="1">
    <citation type="submission" date="2019-12" db="EMBL/GenBank/DDBJ databases">
        <title>Genomic-based taxomic classification of the family Erythrobacteraceae.</title>
        <authorList>
            <person name="Xu L."/>
        </authorList>
    </citation>
    <scope>NUCLEOTIDE SEQUENCE [LARGE SCALE GENOMIC DNA]</scope>
    <source>
        <strain evidence="3 4">KEMB 9005-328</strain>
    </source>
</reference>
<name>A0A845AMB3_9SPHN</name>
<dbReference type="PROSITE" id="PS51257">
    <property type="entry name" value="PROKAR_LIPOPROTEIN"/>
    <property type="match status" value="1"/>
</dbReference>